<evidence type="ECO:0000256" key="3">
    <source>
        <dbReference type="ARBA" id="ARBA00022741"/>
    </source>
</evidence>
<dbReference type="SUPFAM" id="SSF52540">
    <property type="entry name" value="P-loop containing nucleoside triphosphate hydrolases"/>
    <property type="match status" value="1"/>
</dbReference>
<dbReference type="CDD" id="cd03230">
    <property type="entry name" value="ABC_DR_subfamily_A"/>
    <property type="match status" value="1"/>
</dbReference>
<evidence type="ECO:0000256" key="2">
    <source>
        <dbReference type="ARBA" id="ARBA00022448"/>
    </source>
</evidence>
<dbReference type="Proteomes" id="UP000608662">
    <property type="component" value="Unassembled WGS sequence"/>
</dbReference>
<evidence type="ECO:0000313" key="7">
    <source>
        <dbReference type="Proteomes" id="UP000608662"/>
    </source>
</evidence>
<organism evidence="6 7">
    <name type="scientific">Halomicrobium mukohataei</name>
    <dbReference type="NCBI Taxonomy" id="57705"/>
    <lineage>
        <taxon>Archaea</taxon>
        <taxon>Methanobacteriati</taxon>
        <taxon>Methanobacteriota</taxon>
        <taxon>Stenosarchaea group</taxon>
        <taxon>Halobacteria</taxon>
        <taxon>Halobacteriales</taxon>
        <taxon>Haloarculaceae</taxon>
        <taxon>Halomicrobium</taxon>
    </lineage>
</organism>
<evidence type="ECO:0000256" key="4">
    <source>
        <dbReference type="ARBA" id="ARBA00022840"/>
    </source>
</evidence>
<keyword evidence="3" id="KW-0547">Nucleotide-binding</keyword>
<protein>
    <submittedName>
        <fullName evidence="6">ATP-binding cassette domain-containing protein</fullName>
    </submittedName>
</protein>
<dbReference type="InterPro" id="IPR027417">
    <property type="entry name" value="P-loop_NTPase"/>
</dbReference>
<dbReference type="PROSITE" id="PS50893">
    <property type="entry name" value="ABC_TRANSPORTER_2"/>
    <property type="match status" value="1"/>
</dbReference>
<evidence type="ECO:0000256" key="1">
    <source>
        <dbReference type="ARBA" id="ARBA00005417"/>
    </source>
</evidence>
<name>A0A847UCX0_9EURY</name>
<feature type="domain" description="ABC transporter" evidence="5">
    <location>
        <begin position="8"/>
        <end position="232"/>
    </location>
</feature>
<keyword evidence="2" id="KW-0813">Transport</keyword>
<dbReference type="Pfam" id="PF13732">
    <property type="entry name" value="DrrA1-3_C"/>
    <property type="match status" value="1"/>
</dbReference>
<gene>
    <name evidence="6" type="ORF">GOC74_04530</name>
</gene>
<dbReference type="OrthoDB" id="87732at2157"/>
<dbReference type="GeneID" id="94359824"/>
<dbReference type="RefSeq" id="WP_153554837.1">
    <property type="nucleotide sequence ID" value="NZ_WOYG01000001.1"/>
</dbReference>
<dbReference type="PANTHER" id="PTHR43335">
    <property type="entry name" value="ABC TRANSPORTER, ATP-BINDING PROTEIN"/>
    <property type="match status" value="1"/>
</dbReference>
<dbReference type="InterPro" id="IPR003593">
    <property type="entry name" value="AAA+_ATPase"/>
</dbReference>
<proteinExistence type="inferred from homology"/>
<accession>A0A847UCX0</accession>
<dbReference type="PANTHER" id="PTHR43335:SF4">
    <property type="entry name" value="ABC TRANSPORTER, ATP-BINDING PROTEIN"/>
    <property type="match status" value="1"/>
</dbReference>
<evidence type="ECO:0000313" key="6">
    <source>
        <dbReference type="EMBL" id="NLV09194.1"/>
    </source>
</evidence>
<comment type="similarity">
    <text evidence="1">Belongs to the ABC transporter superfamily.</text>
</comment>
<keyword evidence="4 6" id="KW-0067">ATP-binding</keyword>
<dbReference type="GO" id="GO:0005524">
    <property type="term" value="F:ATP binding"/>
    <property type="evidence" value="ECO:0007669"/>
    <property type="project" value="UniProtKB-KW"/>
</dbReference>
<reference evidence="6" key="1">
    <citation type="submission" date="2019-12" db="EMBL/GenBank/DDBJ databases">
        <title>Whole-genome sequence of Halomicrobium mukohataei pws1.</title>
        <authorList>
            <person name="Verma D.K."/>
            <person name="Gopal K."/>
            <person name="Prasad E.S."/>
        </authorList>
    </citation>
    <scope>NUCLEOTIDE SEQUENCE</scope>
    <source>
        <strain evidence="6">Pws1</strain>
    </source>
</reference>
<dbReference type="Pfam" id="PF00005">
    <property type="entry name" value="ABC_tran"/>
    <property type="match status" value="1"/>
</dbReference>
<sequence>MTTERVPIELTNVTRTFGDVTALDGLDLRVESEEVYGFLGPNGAGKTTTIGLLINFLRPSAGRVRVFGLNPRNDEVAVKARTGILPEGFTPYPGLTGREHLTLACRLRDEHDPGAYLERVGLSDSADQKAGEYSRGMTKRLGLAMALVGSPKLLVLDEPIAGLDPDGAARVKEIIEAENENGTTVFFSSHQLAHVNAICDRVGIVTDGRTVAEVSIEEFRASVDSGPTLTIVPETPPTRVPESVRRLDGVNNTSIDGSTIVVDCTNTSVRSDIVVALTEAGIEVTEFETDRPSLEEVFTAYVD</sequence>
<comment type="caution">
    <text evidence="6">The sequence shown here is derived from an EMBL/GenBank/DDBJ whole genome shotgun (WGS) entry which is preliminary data.</text>
</comment>
<evidence type="ECO:0000259" key="5">
    <source>
        <dbReference type="PROSITE" id="PS50893"/>
    </source>
</evidence>
<dbReference type="GO" id="GO:0016887">
    <property type="term" value="F:ATP hydrolysis activity"/>
    <property type="evidence" value="ECO:0007669"/>
    <property type="project" value="InterPro"/>
</dbReference>
<dbReference type="InterPro" id="IPR003439">
    <property type="entry name" value="ABC_transporter-like_ATP-bd"/>
</dbReference>
<dbReference type="Gene3D" id="3.40.50.300">
    <property type="entry name" value="P-loop containing nucleotide triphosphate hydrolases"/>
    <property type="match status" value="1"/>
</dbReference>
<dbReference type="AlphaFoldDB" id="A0A847UCX0"/>
<dbReference type="SMART" id="SM00382">
    <property type="entry name" value="AAA"/>
    <property type="match status" value="1"/>
</dbReference>
<dbReference type="InterPro" id="IPR025302">
    <property type="entry name" value="DrrA1/2-like_C"/>
</dbReference>
<dbReference type="EMBL" id="WOYG01000001">
    <property type="protein sequence ID" value="NLV09194.1"/>
    <property type="molecule type" value="Genomic_DNA"/>
</dbReference>